<dbReference type="Proteomes" id="UP001497623">
    <property type="component" value="Unassembled WGS sequence"/>
</dbReference>
<feature type="compositionally biased region" description="Low complexity" evidence="1">
    <location>
        <begin position="276"/>
        <end position="294"/>
    </location>
</feature>
<gene>
    <name evidence="2" type="ORF">MNOR_LOCUS14531</name>
</gene>
<dbReference type="GO" id="GO:0021556">
    <property type="term" value="P:central nervous system formation"/>
    <property type="evidence" value="ECO:0007669"/>
    <property type="project" value="TreeGrafter"/>
</dbReference>
<protein>
    <recommendedName>
        <fullName evidence="4">Spaetzle domain-containing protein</fullName>
    </recommendedName>
</protein>
<dbReference type="PANTHER" id="PTHR23199:SF7">
    <property type="entry name" value="RE45222P"/>
    <property type="match status" value="1"/>
</dbReference>
<dbReference type="GO" id="GO:0045087">
    <property type="term" value="P:innate immune response"/>
    <property type="evidence" value="ECO:0007669"/>
    <property type="project" value="TreeGrafter"/>
</dbReference>
<dbReference type="InterPro" id="IPR029034">
    <property type="entry name" value="Cystine-knot_cytokine"/>
</dbReference>
<feature type="compositionally biased region" description="Basic and acidic residues" evidence="1">
    <location>
        <begin position="92"/>
        <end position="114"/>
    </location>
</feature>
<dbReference type="InterPro" id="IPR052444">
    <property type="entry name" value="Spz/Toll_ligand-like"/>
</dbReference>
<dbReference type="EMBL" id="CAXKWB010008734">
    <property type="protein sequence ID" value="CAL4092160.1"/>
    <property type="molecule type" value="Genomic_DNA"/>
</dbReference>
<proteinExistence type="predicted"/>
<dbReference type="GO" id="GO:0008083">
    <property type="term" value="F:growth factor activity"/>
    <property type="evidence" value="ECO:0007669"/>
    <property type="project" value="TreeGrafter"/>
</dbReference>
<reference evidence="2 3" key="1">
    <citation type="submission" date="2024-05" db="EMBL/GenBank/DDBJ databases">
        <authorList>
            <person name="Wallberg A."/>
        </authorList>
    </citation>
    <scope>NUCLEOTIDE SEQUENCE [LARGE SCALE GENOMIC DNA]</scope>
</reference>
<name>A0AAV2QQ63_MEGNR</name>
<evidence type="ECO:0000256" key="1">
    <source>
        <dbReference type="SAM" id="MobiDB-lite"/>
    </source>
</evidence>
<feature type="region of interest" description="Disordered" evidence="1">
    <location>
        <begin position="255"/>
        <end position="302"/>
    </location>
</feature>
<dbReference type="AlphaFoldDB" id="A0AAV2QQ63"/>
<evidence type="ECO:0000313" key="3">
    <source>
        <dbReference type="Proteomes" id="UP001497623"/>
    </source>
</evidence>
<dbReference type="GO" id="GO:0005576">
    <property type="term" value="C:extracellular region"/>
    <property type="evidence" value="ECO:0007669"/>
    <property type="project" value="TreeGrafter"/>
</dbReference>
<feature type="region of interest" description="Disordered" evidence="1">
    <location>
        <begin position="83"/>
        <end position="116"/>
    </location>
</feature>
<organism evidence="2 3">
    <name type="scientific">Meganyctiphanes norvegica</name>
    <name type="common">Northern krill</name>
    <name type="synonym">Thysanopoda norvegica</name>
    <dbReference type="NCBI Taxonomy" id="48144"/>
    <lineage>
        <taxon>Eukaryota</taxon>
        <taxon>Metazoa</taxon>
        <taxon>Ecdysozoa</taxon>
        <taxon>Arthropoda</taxon>
        <taxon>Crustacea</taxon>
        <taxon>Multicrustacea</taxon>
        <taxon>Malacostraca</taxon>
        <taxon>Eumalacostraca</taxon>
        <taxon>Eucarida</taxon>
        <taxon>Euphausiacea</taxon>
        <taxon>Euphausiidae</taxon>
        <taxon>Meganyctiphanes</taxon>
    </lineage>
</organism>
<dbReference type="GO" id="GO:0005121">
    <property type="term" value="F:Toll binding"/>
    <property type="evidence" value="ECO:0007669"/>
    <property type="project" value="TreeGrafter"/>
</dbReference>
<comment type="caution">
    <text evidence="2">The sequence shown here is derived from an EMBL/GenBank/DDBJ whole genome shotgun (WGS) entry which is preliminary data.</text>
</comment>
<dbReference type="Gene3D" id="2.10.90.10">
    <property type="entry name" value="Cystine-knot cytokines"/>
    <property type="match status" value="1"/>
</dbReference>
<sequence>PGILESDVEAEQSLNNLCGDLNKGTLPLNPMKQAVMGFSYPFELIKDHTLDFFSNALPILKEDKTLPKVAKLSTHTVPLSSREHFRVRRPVRSAEEPGPKDKEELDSKNSEVEGRSLITEGRSARSFCDNNWGLFCMLYNTVSGGNSNDAEDRNDDGFEERLNSIGGAGAMPLTPCPSAVEYVTPVFARNYQGVWRYVVQIPYEGYFTQTVEVTQCLANKCHYLAGACLASPRWVSLLVAEVYYPNAQFPATQKRPDLSRSAVGGESPPEGSAYLSFQQNQVRQGQFQSRQGSSEDSQYCDG</sequence>
<dbReference type="PANTHER" id="PTHR23199">
    <property type="entry name" value="NEUROTROPHIN 1-RELATED"/>
    <property type="match status" value="1"/>
</dbReference>
<keyword evidence="3" id="KW-1185">Reference proteome</keyword>
<evidence type="ECO:0008006" key="4">
    <source>
        <dbReference type="Google" id="ProtNLM"/>
    </source>
</evidence>
<dbReference type="SUPFAM" id="SSF57501">
    <property type="entry name" value="Cystine-knot cytokines"/>
    <property type="match status" value="1"/>
</dbReference>
<feature type="non-terminal residue" evidence="2">
    <location>
        <position position="1"/>
    </location>
</feature>
<feature type="non-terminal residue" evidence="2">
    <location>
        <position position="302"/>
    </location>
</feature>
<evidence type="ECO:0000313" key="2">
    <source>
        <dbReference type="EMBL" id="CAL4092160.1"/>
    </source>
</evidence>
<accession>A0AAV2QQ63</accession>